<keyword evidence="1" id="KW-0812">Transmembrane</keyword>
<dbReference type="AlphaFoldDB" id="A0A914RMD1"/>
<accession>A0A914RMD1</accession>
<keyword evidence="1" id="KW-1133">Transmembrane helix</keyword>
<proteinExistence type="predicted"/>
<keyword evidence="1" id="KW-0472">Membrane</keyword>
<evidence type="ECO:0000313" key="2">
    <source>
        <dbReference type="Proteomes" id="UP000887564"/>
    </source>
</evidence>
<sequence length="89" mass="10494">LQNAFWRNRNETDPEKIKTLIAKGDFIVKELETEERKREEDNSLKGIFLDSMKMSAMIFLLSINYFFTRKFSSNHTEPLPLDSFFVITA</sequence>
<name>A0A914RMD1_PAREQ</name>
<dbReference type="WBParaSite" id="PEQ_0000745601-mRNA-1">
    <property type="protein sequence ID" value="PEQ_0000745601-mRNA-1"/>
    <property type="gene ID" value="PEQ_0000745601"/>
</dbReference>
<protein>
    <submittedName>
        <fullName evidence="3">Uncharacterized protein</fullName>
    </submittedName>
</protein>
<evidence type="ECO:0000313" key="3">
    <source>
        <dbReference type="WBParaSite" id="PEQ_0000745601-mRNA-1"/>
    </source>
</evidence>
<reference evidence="3" key="1">
    <citation type="submission" date="2022-11" db="UniProtKB">
        <authorList>
            <consortium name="WormBaseParasite"/>
        </authorList>
    </citation>
    <scope>IDENTIFICATION</scope>
</reference>
<evidence type="ECO:0000256" key="1">
    <source>
        <dbReference type="SAM" id="Phobius"/>
    </source>
</evidence>
<feature type="transmembrane region" description="Helical" evidence="1">
    <location>
        <begin position="47"/>
        <end position="67"/>
    </location>
</feature>
<organism evidence="2 3">
    <name type="scientific">Parascaris equorum</name>
    <name type="common">Equine roundworm</name>
    <dbReference type="NCBI Taxonomy" id="6256"/>
    <lineage>
        <taxon>Eukaryota</taxon>
        <taxon>Metazoa</taxon>
        <taxon>Ecdysozoa</taxon>
        <taxon>Nematoda</taxon>
        <taxon>Chromadorea</taxon>
        <taxon>Rhabditida</taxon>
        <taxon>Spirurina</taxon>
        <taxon>Ascaridomorpha</taxon>
        <taxon>Ascaridoidea</taxon>
        <taxon>Ascarididae</taxon>
        <taxon>Parascaris</taxon>
    </lineage>
</organism>
<keyword evidence="2" id="KW-1185">Reference proteome</keyword>
<dbReference type="Proteomes" id="UP000887564">
    <property type="component" value="Unplaced"/>
</dbReference>